<organism evidence="1 2">
    <name type="scientific">Hallella mizrahii</name>
    <dbReference type="NCBI Taxonomy" id="2606637"/>
    <lineage>
        <taxon>Bacteria</taxon>
        <taxon>Pseudomonadati</taxon>
        <taxon>Bacteroidota</taxon>
        <taxon>Bacteroidia</taxon>
        <taxon>Bacteroidales</taxon>
        <taxon>Prevotellaceae</taxon>
        <taxon>Hallella</taxon>
    </lineage>
</organism>
<keyword evidence="2" id="KW-1185">Reference proteome</keyword>
<dbReference type="RefSeq" id="WP_154534040.1">
    <property type="nucleotide sequence ID" value="NZ_VUNG01000015.1"/>
</dbReference>
<reference evidence="1 2" key="1">
    <citation type="submission" date="2019-08" db="EMBL/GenBank/DDBJ databases">
        <title>In-depth cultivation of the pig gut microbiome towards novel bacterial diversity and tailored functional studies.</title>
        <authorList>
            <person name="Wylensek D."/>
            <person name="Hitch T.C.A."/>
            <person name="Clavel T."/>
        </authorList>
    </citation>
    <scope>NUCLEOTIDE SEQUENCE [LARGE SCALE GENOMIC DNA]</scope>
    <source>
        <strain evidence="1 2">LKV-178-WT-2A</strain>
    </source>
</reference>
<dbReference type="AlphaFoldDB" id="A0A7K0KF19"/>
<dbReference type="EMBL" id="VUNG01000015">
    <property type="protein sequence ID" value="MST84454.1"/>
    <property type="molecule type" value="Genomic_DNA"/>
</dbReference>
<protein>
    <submittedName>
        <fullName evidence="1">Uncharacterized protein</fullName>
    </submittedName>
</protein>
<name>A0A7K0KF19_9BACT</name>
<proteinExistence type="predicted"/>
<evidence type="ECO:0000313" key="2">
    <source>
        <dbReference type="Proteomes" id="UP000438914"/>
    </source>
</evidence>
<comment type="caution">
    <text evidence="1">The sequence shown here is derived from an EMBL/GenBank/DDBJ whole genome shotgun (WGS) entry which is preliminary data.</text>
</comment>
<gene>
    <name evidence="1" type="ORF">FYJ73_07190</name>
</gene>
<sequence length="76" mass="9069">MPQQVIKFNQAQRDVLNVVSLLKSDEDVKALRKVLIDFVNNRLQQELDKLWDSGEWSEEKLQQMSKENLRTHYEKP</sequence>
<accession>A0A7K0KF19</accession>
<dbReference type="Proteomes" id="UP000438914">
    <property type="component" value="Unassembled WGS sequence"/>
</dbReference>
<evidence type="ECO:0000313" key="1">
    <source>
        <dbReference type="EMBL" id="MST84454.1"/>
    </source>
</evidence>